<gene>
    <name evidence="2" type="ORF">BD626DRAFT_84853</name>
</gene>
<feature type="region of interest" description="Disordered" evidence="1">
    <location>
        <begin position="66"/>
        <end position="96"/>
    </location>
</feature>
<protein>
    <submittedName>
        <fullName evidence="2">Uncharacterized protein</fullName>
    </submittedName>
</protein>
<keyword evidence="3" id="KW-1185">Reference proteome</keyword>
<reference evidence="2 3" key="1">
    <citation type="journal article" date="2019" name="New Phytol.">
        <title>Comparative genomics reveals unique wood-decay strategies and fruiting body development in the Schizophyllaceae.</title>
        <authorList>
            <person name="Almasi E."/>
            <person name="Sahu N."/>
            <person name="Krizsan K."/>
            <person name="Balint B."/>
            <person name="Kovacs G.M."/>
            <person name="Kiss B."/>
            <person name="Cseklye J."/>
            <person name="Drula E."/>
            <person name="Henrissat B."/>
            <person name="Nagy I."/>
            <person name="Chovatia M."/>
            <person name="Adam C."/>
            <person name="LaButti K."/>
            <person name="Lipzen A."/>
            <person name="Riley R."/>
            <person name="Grigoriev I.V."/>
            <person name="Nagy L.G."/>
        </authorList>
    </citation>
    <scope>NUCLEOTIDE SEQUENCE [LARGE SCALE GENOMIC DNA]</scope>
    <source>
        <strain evidence="2 3">NL-1724</strain>
    </source>
</reference>
<accession>A0A550C946</accession>
<feature type="region of interest" description="Disordered" evidence="1">
    <location>
        <begin position="1"/>
        <end position="54"/>
    </location>
</feature>
<dbReference type="Proteomes" id="UP000320762">
    <property type="component" value="Unassembled WGS sequence"/>
</dbReference>
<name>A0A550C946_9AGAR</name>
<evidence type="ECO:0000256" key="1">
    <source>
        <dbReference type="SAM" id="MobiDB-lite"/>
    </source>
</evidence>
<organism evidence="2 3">
    <name type="scientific">Schizophyllum amplum</name>
    <dbReference type="NCBI Taxonomy" id="97359"/>
    <lineage>
        <taxon>Eukaryota</taxon>
        <taxon>Fungi</taxon>
        <taxon>Dikarya</taxon>
        <taxon>Basidiomycota</taxon>
        <taxon>Agaricomycotina</taxon>
        <taxon>Agaricomycetes</taxon>
        <taxon>Agaricomycetidae</taxon>
        <taxon>Agaricales</taxon>
        <taxon>Schizophyllaceae</taxon>
        <taxon>Schizophyllum</taxon>
    </lineage>
</organism>
<comment type="caution">
    <text evidence="2">The sequence shown here is derived from an EMBL/GenBank/DDBJ whole genome shotgun (WGS) entry which is preliminary data.</text>
</comment>
<evidence type="ECO:0000313" key="3">
    <source>
        <dbReference type="Proteomes" id="UP000320762"/>
    </source>
</evidence>
<feature type="compositionally biased region" description="Polar residues" evidence="1">
    <location>
        <begin position="1"/>
        <end position="23"/>
    </location>
</feature>
<proteinExistence type="predicted"/>
<evidence type="ECO:0000313" key="2">
    <source>
        <dbReference type="EMBL" id="TRM61305.1"/>
    </source>
</evidence>
<sequence>MTSRGPVSPTSVLTQGRPSSSTHSRSRGTADRQLCAPPALRPQFAPRSHSWQAHPRAVRRLGFNLSSRSDDSESNNVGSIYSRCKGGSARASSMRR</sequence>
<dbReference type="EMBL" id="VDMD01000017">
    <property type="protein sequence ID" value="TRM61305.1"/>
    <property type="molecule type" value="Genomic_DNA"/>
</dbReference>
<dbReference type="AlphaFoldDB" id="A0A550C946"/>